<protein>
    <submittedName>
        <fullName evidence="1">Uncharacterized protein</fullName>
    </submittedName>
</protein>
<name>A0A927RQB5_9ACTN</name>
<gene>
    <name evidence="1" type="ORF">HEB94_009794</name>
</gene>
<dbReference type="RefSeq" id="WP_192755904.1">
    <property type="nucleotide sequence ID" value="NZ_JADBEM010000001.1"/>
</dbReference>
<sequence length="53" mass="5409">MAERLGHADPSIALRVSALLRQHAAGVADVFARAIEDEAAAAVGNGLSKLAAR</sequence>
<organism evidence="1 2">
    <name type="scientific">Actinopolymorpha pittospori</name>
    <dbReference type="NCBI Taxonomy" id="648752"/>
    <lineage>
        <taxon>Bacteria</taxon>
        <taxon>Bacillati</taxon>
        <taxon>Actinomycetota</taxon>
        <taxon>Actinomycetes</taxon>
        <taxon>Propionibacteriales</taxon>
        <taxon>Actinopolymorphaceae</taxon>
        <taxon>Actinopolymorpha</taxon>
    </lineage>
</organism>
<evidence type="ECO:0000313" key="2">
    <source>
        <dbReference type="Proteomes" id="UP000638648"/>
    </source>
</evidence>
<proteinExistence type="predicted"/>
<evidence type="ECO:0000313" key="1">
    <source>
        <dbReference type="EMBL" id="MBE1612946.1"/>
    </source>
</evidence>
<comment type="caution">
    <text evidence="1">The sequence shown here is derived from an EMBL/GenBank/DDBJ whole genome shotgun (WGS) entry which is preliminary data.</text>
</comment>
<dbReference type="EMBL" id="JADBEM010000001">
    <property type="protein sequence ID" value="MBE1612946.1"/>
    <property type="molecule type" value="Genomic_DNA"/>
</dbReference>
<dbReference type="AlphaFoldDB" id="A0A927RQB5"/>
<reference evidence="1" key="1">
    <citation type="submission" date="2020-10" db="EMBL/GenBank/DDBJ databases">
        <title>Sequencing the genomes of 1000 actinobacteria strains.</title>
        <authorList>
            <person name="Klenk H.-P."/>
        </authorList>
    </citation>
    <scope>NUCLEOTIDE SEQUENCE</scope>
    <source>
        <strain evidence="1">DSM 45354</strain>
    </source>
</reference>
<keyword evidence="2" id="KW-1185">Reference proteome</keyword>
<accession>A0A927RQB5</accession>
<dbReference type="Proteomes" id="UP000638648">
    <property type="component" value="Unassembled WGS sequence"/>
</dbReference>